<sequence>MTCDTDEFEDKPKFSFGYIMADIRKVNAFACFEPKGTLQPWTYESRPLGPDDVEIKITHCGICGSDIHTMDSGWGPTKYPCVVGHEIVGEITKIGSNEKWHKIGDRVGVGAEVLTCVGKPKRLNCRDCKEGYDSYCQNKVFTYNSTYADGAQAYGGYADYVRVSGHYAFRIPKNIPSDQAAPLLCAGVTVYSPLSRHGVQRGDRVGVVGIGGLGHLAIQFIKAMNGVAVAFSHSPSKREEAAKLGADDFVDLSGEIADDVFGSIKLLLVTANAKNLAYDLFLQLLCTRGTLVMLGLPEEKIKLSGGSLIQKGIKLVGSLVGSCEEIEAMLQLASEKNVCPLIEKYPMSKVNDGIERVRSGKVRYRVVLEN</sequence>
<dbReference type="InterPro" id="IPR047109">
    <property type="entry name" value="CAD-like"/>
</dbReference>
<dbReference type="AlphaFoldDB" id="F0WLH2"/>
<organism evidence="6">
    <name type="scientific">Albugo laibachii Nc14</name>
    <dbReference type="NCBI Taxonomy" id="890382"/>
    <lineage>
        <taxon>Eukaryota</taxon>
        <taxon>Sar</taxon>
        <taxon>Stramenopiles</taxon>
        <taxon>Oomycota</taxon>
        <taxon>Peronosporomycetes</taxon>
        <taxon>Albuginales</taxon>
        <taxon>Albuginaceae</taxon>
        <taxon>Albugo</taxon>
    </lineage>
</organism>
<name>F0WLH2_9STRA</name>
<dbReference type="Pfam" id="PF08240">
    <property type="entry name" value="ADH_N"/>
    <property type="match status" value="1"/>
</dbReference>
<keyword evidence="3" id="KW-0862">Zinc</keyword>
<gene>
    <name evidence="6" type="primary">AlNc14C145G7359</name>
    <name evidence="6" type="ORF">ALNC14_082780</name>
</gene>
<dbReference type="Gene3D" id="3.40.50.720">
    <property type="entry name" value="NAD(P)-binding Rossmann-like Domain"/>
    <property type="match status" value="1"/>
</dbReference>
<dbReference type="InterPro" id="IPR011032">
    <property type="entry name" value="GroES-like_sf"/>
</dbReference>
<keyword evidence="4" id="KW-0560">Oxidoreductase</keyword>
<accession>F0WLH2</accession>
<proteinExistence type="predicted"/>
<dbReference type="InterPro" id="IPR020843">
    <property type="entry name" value="ER"/>
</dbReference>
<evidence type="ECO:0000313" key="6">
    <source>
        <dbReference type="EMBL" id="CCA22135.1"/>
    </source>
</evidence>
<evidence type="ECO:0000259" key="5">
    <source>
        <dbReference type="SMART" id="SM00829"/>
    </source>
</evidence>
<dbReference type="HOGENOM" id="CLU_026673_20_2_1"/>
<dbReference type="SUPFAM" id="SSF51735">
    <property type="entry name" value="NAD(P)-binding Rossmann-fold domains"/>
    <property type="match status" value="1"/>
</dbReference>
<dbReference type="FunFam" id="3.40.50.720:FF:000022">
    <property type="entry name" value="Cinnamyl alcohol dehydrogenase"/>
    <property type="match status" value="1"/>
</dbReference>
<keyword evidence="2" id="KW-0479">Metal-binding</keyword>
<dbReference type="EMBL" id="FR824190">
    <property type="protein sequence ID" value="CCA22135.1"/>
    <property type="molecule type" value="Genomic_DNA"/>
</dbReference>
<feature type="domain" description="Enoyl reductase (ER)" evidence="5">
    <location>
        <begin position="36"/>
        <end position="368"/>
    </location>
</feature>
<evidence type="ECO:0000256" key="1">
    <source>
        <dbReference type="ARBA" id="ARBA00001947"/>
    </source>
</evidence>
<dbReference type="GO" id="GO:0016616">
    <property type="term" value="F:oxidoreductase activity, acting on the CH-OH group of donors, NAD or NADP as acceptor"/>
    <property type="evidence" value="ECO:0007669"/>
    <property type="project" value="InterPro"/>
</dbReference>
<comment type="cofactor">
    <cofactor evidence="1">
        <name>Zn(2+)</name>
        <dbReference type="ChEBI" id="CHEBI:29105"/>
    </cofactor>
</comment>
<dbReference type="SUPFAM" id="SSF50129">
    <property type="entry name" value="GroES-like"/>
    <property type="match status" value="1"/>
</dbReference>
<dbReference type="CDD" id="cd05283">
    <property type="entry name" value="CAD1"/>
    <property type="match status" value="1"/>
</dbReference>
<dbReference type="InterPro" id="IPR013154">
    <property type="entry name" value="ADH-like_N"/>
</dbReference>
<evidence type="ECO:0000256" key="3">
    <source>
        <dbReference type="ARBA" id="ARBA00022833"/>
    </source>
</evidence>
<dbReference type="Pfam" id="PF00107">
    <property type="entry name" value="ADH_zinc_N"/>
    <property type="match status" value="1"/>
</dbReference>
<dbReference type="SMART" id="SM00829">
    <property type="entry name" value="PKS_ER"/>
    <property type="match status" value="1"/>
</dbReference>
<dbReference type="PANTHER" id="PTHR42683">
    <property type="entry name" value="ALDEHYDE REDUCTASE"/>
    <property type="match status" value="1"/>
</dbReference>
<reference evidence="6" key="1">
    <citation type="journal article" date="2011" name="PLoS Biol.">
        <title>Gene gain and loss during evolution of obligate parasitism in the white rust pathogen of Arabidopsis thaliana.</title>
        <authorList>
            <person name="Kemen E."/>
            <person name="Gardiner A."/>
            <person name="Schultz-Larsen T."/>
            <person name="Kemen A.C."/>
            <person name="Balmuth A.L."/>
            <person name="Robert-Seilaniantz A."/>
            <person name="Bailey K."/>
            <person name="Holub E."/>
            <person name="Studholme D.J."/>
            <person name="Maclean D."/>
            <person name="Jones J.D."/>
        </authorList>
    </citation>
    <scope>NUCLEOTIDE SEQUENCE</scope>
</reference>
<dbReference type="InterPro" id="IPR013149">
    <property type="entry name" value="ADH-like_C"/>
</dbReference>
<dbReference type="Gene3D" id="3.90.180.10">
    <property type="entry name" value="Medium-chain alcohol dehydrogenases, catalytic domain"/>
    <property type="match status" value="1"/>
</dbReference>
<dbReference type="InterPro" id="IPR036291">
    <property type="entry name" value="NAD(P)-bd_dom_sf"/>
</dbReference>
<reference evidence="6" key="2">
    <citation type="submission" date="2011-02" db="EMBL/GenBank/DDBJ databases">
        <authorList>
            <person name="MacLean D."/>
        </authorList>
    </citation>
    <scope>NUCLEOTIDE SEQUENCE</scope>
</reference>
<evidence type="ECO:0000256" key="2">
    <source>
        <dbReference type="ARBA" id="ARBA00022723"/>
    </source>
</evidence>
<evidence type="ECO:0000256" key="4">
    <source>
        <dbReference type="ARBA" id="ARBA00023002"/>
    </source>
</evidence>
<protein>
    <submittedName>
        <fullName evidence="6">Mannitol dehydrogenase putative</fullName>
    </submittedName>
</protein>
<dbReference type="GO" id="GO:0046872">
    <property type="term" value="F:metal ion binding"/>
    <property type="evidence" value="ECO:0007669"/>
    <property type="project" value="UniProtKB-KW"/>
</dbReference>